<keyword evidence="3" id="KW-0812">Transmembrane</keyword>
<keyword evidence="2" id="KW-0808">Transferase</keyword>
<keyword evidence="6" id="KW-0012">Acyltransferase</keyword>
<proteinExistence type="predicted"/>
<comment type="caution">
    <text evidence="7">The sequence shown here is derived from an EMBL/GenBank/DDBJ whole genome shotgun (WGS) entry which is preliminary data.</text>
</comment>
<dbReference type="Pfam" id="PF03062">
    <property type="entry name" value="MBOAT"/>
    <property type="match status" value="1"/>
</dbReference>
<evidence type="ECO:0000256" key="3">
    <source>
        <dbReference type="ARBA" id="ARBA00022692"/>
    </source>
</evidence>
<accession>A0A426XJ24</accession>
<evidence type="ECO:0000313" key="8">
    <source>
        <dbReference type="Proteomes" id="UP000287651"/>
    </source>
</evidence>
<dbReference type="GO" id="GO:0019432">
    <property type="term" value="P:triglyceride biosynthetic process"/>
    <property type="evidence" value="ECO:0007669"/>
    <property type="project" value="TreeGrafter"/>
</dbReference>
<evidence type="ECO:0000256" key="5">
    <source>
        <dbReference type="ARBA" id="ARBA00023136"/>
    </source>
</evidence>
<organism evidence="7 8">
    <name type="scientific">Ensete ventricosum</name>
    <name type="common">Abyssinian banana</name>
    <name type="synonym">Musa ensete</name>
    <dbReference type="NCBI Taxonomy" id="4639"/>
    <lineage>
        <taxon>Eukaryota</taxon>
        <taxon>Viridiplantae</taxon>
        <taxon>Streptophyta</taxon>
        <taxon>Embryophyta</taxon>
        <taxon>Tracheophyta</taxon>
        <taxon>Spermatophyta</taxon>
        <taxon>Magnoliopsida</taxon>
        <taxon>Liliopsida</taxon>
        <taxon>Zingiberales</taxon>
        <taxon>Musaceae</taxon>
        <taxon>Ensete</taxon>
    </lineage>
</organism>
<dbReference type="GO" id="GO:0030258">
    <property type="term" value="P:lipid modification"/>
    <property type="evidence" value="ECO:0007669"/>
    <property type="project" value="TreeGrafter"/>
</dbReference>
<reference evidence="7 8" key="1">
    <citation type="journal article" date="2014" name="Agronomy (Basel)">
        <title>A Draft Genome Sequence for Ensete ventricosum, the Drought-Tolerant Tree Against Hunger.</title>
        <authorList>
            <person name="Harrison J."/>
            <person name="Moore K.A."/>
            <person name="Paszkiewicz K."/>
            <person name="Jones T."/>
            <person name="Grant M."/>
            <person name="Ambacheew D."/>
            <person name="Muzemil S."/>
            <person name="Studholme D.J."/>
        </authorList>
    </citation>
    <scope>NUCLEOTIDE SEQUENCE [LARGE SCALE GENOMIC DNA]</scope>
</reference>
<dbReference type="GO" id="GO:0005783">
    <property type="term" value="C:endoplasmic reticulum"/>
    <property type="evidence" value="ECO:0007669"/>
    <property type="project" value="TreeGrafter"/>
</dbReference>
<dbReference type="Proteomes" id="UP000287651">
    <property type="component" value="Unassembled WGS sequence"/>
</dbReference>
<dbReference type="GO" id="GO:0008654">
    <property type="term" value="P:phospholipid biosynthetic process"/>
    <property type="evidence" value="ECO:0007669"/>
    <property type="project" value="TreeGrafter"/>
</dbReference>
<dbReference type="GO" id="GO:0016020">
    <property type="term" value="C:membrane"/>
    <property type="evidence" value="ECO:0007669"/>
    <property type="project" value="UniProtKB-SubCell"/>
</dbReference>
<dbReference type="InterPro" id="IPR049941">
    <property type="entry name" value="LPLAT_7/PORCN-like"/>
</dbReference>
<protein>
    <submittedName>
        <fullName evidence="7">Uncharacterized protein</fullName>
    </submittedName>
</protein>
<sequence length="137" mass="15454">MSGFTARWKYYFIRSISEASIIVSGLGFSGLSDSSPLKPLWDRAENVDIVCVGFASSAVQQTSRRLATTLGHVVADVYYKLIEKGKKPGFFRLPATQTDSAVWHVSYRLAFVGNSMNVVVRCFIWQFYQFLGCKFYP</sequence>
<dbReference type="EMBL" id="AMZH03020115">
    <property type="protein sequence ID" value="RRT39508.1"/>
    <property type="molecule type" value="Genomic_DNA"/>
</dbReference>
<keyword evidence="4" id="KW-1133">Transmembrane helix</keyword>
<dbReference type="AlphaFoldDB" id="A0A426XJ24"/>
<comment type="subcellular location">
    <subcellularLocation>
        <location evidence="1">Membrane</location>
        <topology evidence="1">Multi-pass membrane protein</topology>
    </subcellularLocation>
</comment>
<keyword evidence="5" id="KW-0472">Membrane</keyword>
<dbReference type="PANTHER" id="PTHR13906">
    <property type="entry name" value="PORCUPINE"/>
    <property type="match status" value="1"/>
</dbReference>
<evidence type="ECO:0000256" key="6">
    <source>
        <dbReference type="ARBA" id="ARBA00023315"/>
    </source>
</evidence>
<evidence type="ECO:0000256" key="1">
    <source>
        <dbReference type="ARBA" id="ARBA00004141"/>
    </source>
</evidence>
<evidence type="ECO:0000256" key="2">
    <source>
        <dbReference type="ARBA" id="ARBA00022679"/>
    </source>
</evidence>
<name>A0A426XJ24_ENSVE</name>
<dbReference type="InterPro" id="IPR004299">
    <property type="entry name" value="MBOAT_fam"/>
</dbReference>
<evidence type="ECO:0000313" key="7">
    <source>
        <dbReference type="EMBL" id="RRT39508.1"/>
    </source>
</evidence>
<gene>
    <name evidence="7" type="ORF">B296_00056676</name>
</gene>
<dbReference type="GO" id="GO:0016746">
    <property type="term" value="F:acyltransferase activity"/>
    <property type="evidence" value="ECO:0007669"/>
    <property type="project" value="UniProtKB-KW"/>
</dbReference>
<dbReference type="PANTHER" id="PTHR13906:SF4">
    <property type="entry name" value="LYSOPHOSPHOLIPID ACYLTRANSFERASE 6"/>
    <property type="match status" value="1"/>
</dbReference>
<evidence type="ECO:0000256" key="4">
    <source>
        <dbReference type="ARBA" id="ARBA00022989"/>
    </source>
</evidence>